<evidence type="ECO:0000313" key="2">
    <source>
        <dbReference type="EMBL" id="GAH75520.1"/>
    </source>
</evidence>
<dbReference type="SUPFAM" id="SSF53335">
    <property type="entry name" value="S-adenosyl-L-methionine-dependent methyltransferases"/>
    <property type="match status" value="1"/>
</dbReference>
<dbReference type="AlphaFoldDB" id="X1J1Z9"/>
<gene>
    <name evidence="2" type="ORF">S03H2_46116</name>
</gene>
<dbReference type="CDD" id="cd02440">
    <property type="entry name" value="AdoMet_MTases"/>
    <property type="match status" value="1"/>
</dbReference>
<dbReference type="InterPro" id="IPR029063">
    <property type="entry name" value="SAM-dependent_MTases_sf"/>
</dbReference>
<dbReference type="GO" id="GO:0008757">
    <property type="term" value="F:S-adenosylmethionine-dependent methyltransferase activity"/>
    <property type="evidence" value="ECO:0007669"/>
    <property type="project" value="InterPro"/>
</dbReference>
<feature type="domain" description="Methyltransferase type 11" evidence="1">
    <location>
        <begin position="63"/>
        <end position="150"/>
    </location>
</feature>
<dbReference type="InterPro" id="IPR013216">
    <property type="entry name" value="Methyltransf_11"/>
</dbReference>
<sequence length="189" mass="21261">MSLNHEHRAGMGVAASHDQCATRPPWQERWLNRFYCQKSGWVDGTTQFKDMCRKVIPEGARILELGPGPTNEFTRFLATLGEVTGLDVDDKVLANEACSKAVLYDGRNIPFASESFDVVASNYVVEHVEEPRRVVAEVRRVLRPGGVYVFRAPNVWHPVVACSALTPHLVHKYISTWARRLPAEDSVYP</sequence>
<reference evidence="2" key="1">
    <citation type="journal article" date="2014" name="Front. Microbiol.">
        <title>High frequency of phylogenetically diverse reductive dehalogenase-homologous genes in deep subseafloor sedimentary metagenomes.</title>
        <authorList>
            <person name="Kawai M."/>
            <person name="Futagami T."/>
            <person name="Toyoda A."/>
            <person name="Takaki Y."/>
            <person name="Nishi S."/>
            <person name="Hori S."/>
            <person name="Arai W."/>
            <person name="Tsubouchi T."/>
            <person name="Morono Y."/>
            <person name="Uchiyama I."/>
            <person name="Ito T."/>
            <person name="Fujiyama A."/>
            <person name="Inagaki F."/>
            <person name="Takami H."/>
        </authorList>
    </citation>
    <scope>NUCLEOTIDE SEQUENCE</scope>
    <source>
        <strain evidence="2">Expedition CK06-06</strain>
    </source>
</reference>
<comment type="caution">
    <text evidence="2">The sequence shown here is derived from an EMBL/GenBank/DDBJ whole genome shotgun (WGS) entry which is preliminary data.</text>
</comment>
<dbReference type="Gene3D" id="3.40.50.150">
    <property type="entry name" value="Vaccinia Virus protein VP39"/>
    <property type="match status" value="1"/>
</dbReference>
<dbReference type="PANTHER" id="PTHR43591">
    <property type="entry name" value="METHYLTRANSFERASE"/>
    <property type="match status" value="1"/>
</dbReference>
<accession>X1J1Z9</accession>
<evidence type="ECO:0000259" key="1">
    <source>
        <dbReference type="Pfam" id="PF08241"/>
    </source>
</evidence>
<organism evidence="2">
    <name type="scientific">marine sediment metagenome</name>
    <dbReference type="NCBI Taxonomy" id="412755"/>
    <lineage>
        <taxon>unclassified sequences</taxon>
        <taxon>metagenomes</taxon>
        <taxon>ecological metagenomes</taxon>
    </lineage>
</organism>
<dbReference type="Pfam" id="PF08241">
    <property type="entry name" value="Methyltransf_11"/>
    <property type="match status" value="1"/>
</dbReference>
<protein>
    <recommendedName>
        <fullName evidence="1">Methyltransferase type 11 domain-containing protein</fullName>
    </recommendedName>
</protein>
<proteinExistence type="predicted"/>
<dbReference type="EMBL" id="BARU01028931">
    <property type="protein sequence ID" value="GAH75520.1"/>
    <property type="molecule type" value="Genomic_DNA"/>
</dbReference>
<name>X1J1Z9_9ZZZZ</name>
<feature type="non-terminal residue" evidence="2">
    <location>
        <position position="189"/>
    </location>
</feature>